<dbReference type="AlphaFoldDB" id="A0A4P9XPJ2"/>
<organism evidence="3 4">
    <name type="scientific">Thamnocephalis sphaerospora</name>
    <dbReference type="NCBI Taxonomy" id="78915"/>
    <lineage>
        <taxon>Eukaryota</taxon>
        <taxon>Fungi</taxon>
        <taxon>Fungi incertae sedis</taxon>
        <taxon>Zoopagomycota</taxon>
        <taxon>Zoopagomycotina</taxon>
        <taxon>Zoopagomycetes</taxon>
        <taxon>Zoopagales</taxon>
        <taxon>Sigmoideomycetaceae</taxon>
        <taxon>Thamnocephalis</taxon>
    </lineage>
</organism>
<keyword evidence="2" id="KW-0812">Transmembrane</keyword>
<proteinExistence type="predicted"/>
<keyword evidence="2" id="KW-1133">Transmembrane helix</keyword>
<name>A0A4P9XPJ2_9FUNG</name>
<evidence type="ECO:0000313" key="4">
    <source>
        <dbReference type="Proteomes" id="UP000271241"/>
    </source>
</evidence>
<evidence type="ECO:0000313" key="3">
    <source>
        <dbReference type="EMBL" id="RKP07908.1"/>
    </source>
</evidence>
<dbReference type="Proteomes" id="UP000271241">
    <property type="component" value="Unassembled WGS sequence"/>
</dbReference>
<keyword evidence="2" id="KW-0472">Membrane</keyword>
<gene>
    <name evidence="3" type="ORF">THASP1DRAFT_24018</name>
</gene>
<dbReference type="OrthoDB" id="5592360at2759"/>
<accession>A0A4P9XPJ2</accession>
<sequence length="645" mass="68975">MTTHSTSFRAGSPSLYATVLDVPISISARCRQFDAARLPPVNKALIDALANLPEVDFSLERAVIEAAEAFVHEQQAWKEAEEARLARERAELQRRAPGLDVEGRILQPTRTGLAASQHSTHGETLQLSEVDLRALEKDLMAPRTTTLPAAISSSAPTPTNADTLQPTPRVSSASTAAAHVESVAMLPEPLPSIPTNTEAYANTALSLAPPQTRYQHAHAHSWTPMTAAEFDRRSPYTTSSHIPSLPAIAAAGGNVLPAQGLYSEQVAEPRPASIPVTEPAVDPFAPLPKLAYPETTASSTAAEPFDALSYFRDSAATPHVGHTRTASDSLTINMEGAPEVRTAAITKNLDNDGNGDMGESVKELPSPSPSPPSLPSAVALNGACDPATRCEAELACFLSPAIDAHGLVISFRAPSDASCQVANTTRGFRLTAALPTGNSAARPVNTLRWPQYANGPLAGLGAACIRAPIPQNETLRNWISNRSQIYLPSVSNCVPEAYCEPDAANNDASPAAQLFASGHCMPLKEDRRRCAGVNQYSVSAGYSVCTPSDGLVRDPAYRATHVSIWILLAAALLLMLAAIIHAHRKRCDNQYQQRRVTEAIARMHVSEMHAKQRDGSITDSQTLRDSEAGTMPEIIYMLIPWPYAP</sequence>
<feature type="region of interest" description="Disordered" evidence="1">
    <location>
        <begin position="348"/>
        <end position="375"/>
    </location>
</feature>
<evidence type="ECO:0000256" key="2">
    <source>
        <dbReference type="SAM" id="Phobius"/>
    </source>
</evidence>
<keyword evidence="4" id="KW-1185">Reference proteome</keyword>
<feature type="transmembrane region" description="Helical" evidence="2">
    <location>
        <begin position="562"/>
        <end position="582"/>
    </location>
</feature>
<protein>
    <submittedName>
        <fullName evidence="3">Uncharacterized protein</fullName>
    </submittedName>
</protein>
<evidence type="ECO:0000256" key="1">
    <source>
        <dbReference type="SAM" id="MobiDB-lite"/>
    </source>
</evidence>
<feature type="region of interest" description="Disordered" evidence="1">
    <location>
        <begin position="149"/>
        <end position="168"/>
    </location>
</feature>
<dbReference type="EMBL" id="KZ992659">
    <property type="protein sequence ID" value="RKP07908.1"/>
    <property type="molecule type" value="Genomic_DNA"/>
</dbReference>
<reference evidence="4" key="1">
    <citation type="journal article" date="2018" name="Nat. Microbiol.">
        <title>Leveraging single-cell genomics to expand the fungal tree of life.</title>
        <authorList>
            <person name="Ahrendt S.R."/>
            <person name="Quandt C.A."/>
            <person name="Ciobanu D."/>
            <person name="Clum A."/>
            <person name="Salamov A."/>
            <person name="Andreopoulos B."/>
            <person name="Cheng J.F."/>
            <person name="Woyke T."/>
            <person name="Pelin A."/>
            <person name="Henrissat B."/>
            <person name="Reynolds N.K."/>
            <person name="Benny G.L."/>
            <person name="Smith M.E."/>
            <person name="James T.Y."/>
            <person name="Grigoriev I.V."/>
        </authorList>
    </citation>
    <scope>NUCLEOTIDE SEQUENCE [LARGE SCALE GENOMIC DNA]</scope>
    <source>
        <strain evidence="4">RSA 1356</strain>
    </source>
</reference>